<gene>
    <name evidence="1" type="ORF">IFM12276_61300</name>
</gene>
<dbReference type="EMBL" id="AP026978">
    <property type="protein sequence ID" value="BDU03102.1"/>
    <property type="molecule type" value="Genomic_DNA"/>
</dbReference>
<evidence type="ECO:0000313" key="2">
    <source>
        <dbReference type="Proteomes" id="UP001317870"/>
    </source>
</evidence>
<keyword evidence="2" id="KW-1185">Reference proteome</keyword>
<organism evidence="1 2">
    <name type="scientific">Nocardia sputorum</name>
    <dbReference type="NCBI Taxonomy" id="2984338"/>
    <lineage>
        <taxon>Bacteria</taxon>
        <taxon>Bacillati</taxon>
        <taxon>Actinomycetota</taxon>
        <taxon>Actinomycetes</taxon>
        <taxon>Mycobacteriales</taxon>
        <taxon>Nocardiaceae</taxon>
        <taxon>Nocardia</taxon>
    </lineage>
</organism>
<accession>A0ABM8D6N7</accession>
<evidence type="ECO:0000313" key="1">
    <source>
        <dbReference type="EMBL" id="BDU03102.1"/>
    </source>
</evidence>
<reference evidence="1 2" key="1">
    <citation type="submission" date="2022-11" db="EMBL/GenBank/DDBJ databases">
        <title>Genome Sequencing of Nocardia sp. ON39_IFM12276 and assembly.</title>
        <authorList>
            <person name="Shimojima M."/>
            <person name="Toyokawa M."/>
            <person name="Uesaka K."/>
        </authorList>
    </citation>
    <scope>NUCLEOTIDE SEQUENCE [LARGE SCALE GENOMIC DNA]</scope>
    <source>
        <strain evidence="1 2">IFM 12276</strain>
    </source>
</reference>
<dbReference type="Proteomes" id="UP001317870">
    <property type="component" value="Chromosome"/>
</dbReference>
<name>A0ABM8D6N7_9NOCA</name>
<dbReference type="RefSeq" id="WP_281876250.1">
    <property type="nucleotide sequence ID" value="NZ_AP026976.1"/>
</dbReference>
<sequence>MADLETATSLAPTVAEFDFATASTPLRRVAGRLRAVLPPGWRVEIVDAPTRRYGNRAPLLRVVMPPE</sequence>
<proteinExistence type="predicted"/>
<protein>
    <submittedName>
        <fullName evidence="1">Uncharacterized protein</fullName>
    </submittedName>
</protein>